<proteinExistence type="predicted"/>
<evidence type="ECO:0008006" key="3">
    <source>
        <dbReference type="Google" id="ProtNLM"/>
    </source>
</evidence>
<comment type="caution">
    <text evidence="1">The sequence shown here is derived from an EMBL/GenBank/DDBJ whole genome shotgun (WGS) entry which is preliminary data.</text>
</comment>
<keyword evidence="2" id="KW-1185">Reference proteome</keyword>
<organism evidence="1 2">
    <name type="scientific">Dactylosporangium maewongense</name>
    <dbReference type="NCBI Taxonomy" id="634393"/>
    <lineage>
        <taxon>Bacteria</taxon>
        <taxon>Bacillati</taxon>
        <taxon>Actinomycetota</taxon>
        <taxon>Actinomycetes</taxon>
        <taxon>Micromonosporales</taxon>
        <taxon>Micromonosporaceae</taxon>
        <taxon>Dactylosporangium</taxon>
    </lineage>
</organism>
<gene>
    <name evidence="1" type="ORF">GCM10009827_097100</name>
</gene>
<dbReference type="Proteomes" id="UP001501470">
    <property type="component" value="Unassembled WGS sequence"/>
</dbReference>
<dbReference type="InterPro" id="IPR038366">
    <property type="entry name" value="Znf_CppX_C4_sf"/>
</dbReference>
<accession>A0ABP4NJR3</accession>
<dbReference type="Gene3D" id="6.20.220.10">
    <property type="entry name" value="ClpX chaperone, C4-type zinc finger domain"/>
    <property type="match status" value="1"/>
</dbReference>
<evidence type="ECO:0000313" key="2">
    <source>
        <dbReference type="Proteomes" id="UP001501470"/>
    </source>
</evidence>
<reference evidence="2" key="1">
    <citation type="journal article" date="2019" name="Int. J. Syst. Evol. Microbiol.">
        <title>The Global Catalogue of Microorganisms (GCM) 10K type strain sequencing project: providing services to taxonomists for standard genome sequencing and annotation.</title>
        <authorList>
            <consortium name="The Broad Institute Genomics Platform"/>
            <consortium name="The Broad Institute Genome Sequencing Center for Infectious Disease"/>
            <person name="Wu L."/>
            <person name="Ma J."/>
        </authorList>
    </citation>
    <scope>NUCLEOTIDE SEQUENCE [LARGE SCALE GENOMIC DNA]</scope>
    <source>
        <strain evidence="2">JCM 15933</strain>
    </source>
</reference>
<protein>
    <recommendedName>
        <fullName evidence="3">ClpX-type ZB domain-containing protein</fullName>
    </recommendedName>
</protein>
<evidence type="ECO:0000313" key="1">
    <source>
        <dbReference type="EMBL" id="GAA1560428.1"/>
    </source>
</evidence>
<sequence>MVDDSSRFSDVTCSLCGRHNRYVRVVATKAGPIICQVCVAKRAEIFDQEVGLTPPEGGWVPTLAFEELSRTAAGWFRPNRRPKLPNSHDSGRRQQIAAPLGSLNGRTAAMACCACGWRRFQTSINLRSSIIRYDVQR</sequence>
<name>A0ABP4NJR3_9ACTN</name>
<dbReference type="EMBL" id="BAAAQD010000029">
    <property type="protein sequence ID" value="GAA1560428.1"/>
    <property type="molecule type" value="Genomic_DNA"/>
</dbReference>